<accession>A0A0U4F3W9</accession>
<dbReference type="Pfam" id="PF00903">
    <property type="entry name" value="Glyoxalase"/>
    <property type="match status" value="1"/>
</dbReference>
<dbReference type="InterPro" id="IPR029068">
    <property type="entry name" value="Glyas_Bleomycin-R_OHBP_Dase"/>
</dbReference>
<dbReference type="KEGG" id="lao:AOX59_06350"/>
<dbReference type="PANTHER" id="PTHR36503:SF1">
    <property type="entry name" value="BLR2520 PROTEIN"/>
    <property type="match status" value="1"/>
</dbReference>
<evidence type="ECO:0000313" key="2">
    <source>
        <dbReference type="EMBL" id="ALX48262.1"/>
    </source>
</evidence>
<dbReference type="PANTHER" id="PTHR36503">
    <property type="entry name" value="BLR2520 PROTEIN"/>
    <property type="match status" value="1"/>
</dbReference>
<dbReference type="InterPro" id="IPR037523">
    <property type="entry name" value="VOC_core"/>
</dbReference>
<evidence type="ECO:0000313" key="3">
    <source>
        <dbReference type="Proteomes" id="UP000050331"/>
    </source>
</evidence>
<dbReference type="Proteomes" id="UP000050331">
    <property type="component" value="Chromosome"/>
</dbReference>
<reference evidence="2 3" key="1">
    <citation type="submission" date="2016-01" db="EMBL/GenBank/DDBJ databases">
        <title>Complete genome sequence of strain Lentibacillus amyloliquefaciens LAM0015T isolated from saline sediment.</title>
        <authorList>
            <person name="Wang J.-L."/>
            <person name="He M.-X."/>
        </authorList>
    </citation>
    <scope>NUCLEOTIDE SEQUENCE [LARGE SCALE GENOMIC DNA]</scope>
    <source>
        <strain evidence="2 3">LAM0015</strain>
    </source>
</reference>
<dbReference type="AlphaFoldDB" id="A0A0U4F3W9"/>
<organism evidence="2 3">
    <name type="scientific">Lentibacillus amyloliquefaciens</name>
    <dbReference type="NCBI Taxonomy" id="1472767"/>
    <lineage>
        <taxon>Bacteria</taxon>
        <taxon>Bacillati</taxon>
        <taxon>Bacillota</taxon>
        <taxon>Bacilli</taxon>
        <taxon>Bacillales</taxon>
        <taxon>Bacillaceae</taxon>
        <taxon>Lentibacillus</taxon>
    </lineage>
</organism>
<dbReference type="PROSITE" id="PS51819">
    <property type="entry name" value="VOC"/>
    <property type="match status" value="1"/>
</dbReference>
<dbReference type="InterPro" id="IPR004360">
    <property type="entry name" value="Glyas_Fos-R_dOase_dom"/>
</dbReference>
<evidence type="ECO:0000259" key="1">
    <source>
        <dbReference type="PROSITE" id="PS51819"/>
    </source>
</evidence>
<gene>
    <name evidence="2" type="ORF">AOX59_06350</name>
</gene>
<protein>
    <submittedName>
        <fullName evidence="2">Glyoxalase</fullName>
    </submittedName>
</protein>
<dbReference type="CDD" id="cd07251">
    <property type="entry name" value="VOC_like"/>
    <property type="match status" value="1"/>
</dbReference>
<name>A0A0U4F3W9_9BACI</name>
<dbReference type="STRING" id="1472767.AOX59_06350"/>
<dbReference type="OrthoDB" id="9796521at2"/>
<feature type="domain" description="VOC" evidence="1">
    <location>
        <begin position="3"/>
        <end position="132"/>
    </location>
</feature>
<dbReference type="RefSeq" id="WP_068443437.1">
    <property type="nucleotide sequence ID" value="NZ_CP013862.1"/>
</dbReference>
<dbReference type="Gene3D" id="3.10.180.10">
    <property type="entry name" value="2,3-Dihydroxybiphenyl 1,2-Dioxygenase, domain 1"/>
    <property type="match status" value="1"/>
</dbReference>
<dbReference type="EMBL" id="CP013862">
    <property type="protein sequence ID" value="ALX48262.1"/>
    <property type="molecule type" value="Genomic_DNA"/>
</dbReference>
<sequence>MNRINLITLGVRDIGKSLKFYRDIGFEASVTGDEEKPVIVFFKNEGSKLELFPLEELAKDINEENPPELSKRGFSGVTLAYNAKSETEVDDILQSVKKVGAQVVKEPQTLSWGGYGGYFIDPDGYYWEVAYGSNWEFDDSNMLIIKD</sequence>
<keyword evidence="3" id="KW-1185">Reference proteome</keyword>
<dbReference type="SUPFAM" id="SSF54593">
    <property type="entry name" value="Glyoxalase/Bleomycin resistance protein/Dihydroxybiphenyl dioxygenase"/>
    <property type="match status" value="1"/>
</dbReference>
<proteinExistence type="predicted"/>